<dbReference type="SUPFAM" id="SSF55021">
    <property type="entry name" value="ACT-like"/>
    <property type="match status" value="1"/>
</dbReference>
<protein>
    <recommendedName>
        <fullName evidence="3">ACT domain-containing protein</fullName>
    </recommendedName>
</protein>
<dbReference type="EnsemblProtists" id="EOD34595">
    <property type="protein sequence ID" value="EOD34595"/>
    <property type="gene ID" value="EMIHUDRAFT_252867"/>
</dbReference>
<name>A0A0D3KFR0_EMIH1</name>
<evidence type="ECO:0008006" key="3">
    <source>
        <dbReference type="Google" id="ProtNLM"/>
    </source>
</evidence>
<proteinExistence type="predicted"/>
<evidence type="ECO:0000313" key="1">
    <source>
        <dbReference type="EnsemblProtists" id="EOD34595"/>
    </source>
</evidence>
<dbReference type="RefSeq" id="XP_005787024.1">
    <property type="nucleotide sequence ID" value="XM_005786967.1"/>
</dbReference>
<reference evidence="2" key="1">
    <citation type="journal article" date="2013" name="Nature">
        <title>Pan genome of the phytoplankton Emiliania underpins its global distribution.</title>
        <authorList>
            <person name="Read B.A."/>
            <person name="Kegel J."/>
            <person name="Klute M.J."/>
            <person name="Kuo A."/>
            <person name="Lefebvre S.C."/>
            <person name="Maumus F."/>
            <person name="Mayer C."/>
            <person name="Miller J."/>
            <person name="Monier A."/>
            <person name="Salamov A."/>
            <person name="Young J."/>
            <person name="Aguilar M."/>
            <person name="Claverie J.M."/>
            <person name="Frickenhaus S."/>
            <person name="Gonzalez K."/>
            <person name="Herman E.K."/>
            <person name="Lin Y.C."/>
            <person name="Napier J."/>
            <person name="Ogata H."/>
            <person name="Sarno A.F."/>
            <person name="Shmutz J."/>
            <person name="Schroeder D."/>
            <person name="de Vargas C."/>
            <person name="Verret F."/>
            <person name="von Dassow P."/>
            <person name="Valentin K."/>
            <person name="Van de Peer Y."/>
            <person name="Wheeler G."/>
            <person name="Dacks J.B."/>
            <person name="Delwiche C.F."/>
            <person name="Dyhrman S.T."/>
            <person name="Glockner G."/>
            <person name="John U."/>
            <person name="Richards T."/>
            <person name="Worden A.Z."/>
            <person name="Zhang X."/>
            <person name="Grigoriev I.V."/>
            <person name="Allen A.E."/>
            <person name="Bidle K."/>
            <person name="Borodovsky M."/>
            <person name="Bowler C."/>
            <person name="Brownlee C."/>
            <person name="Cock J.M."/>
            <person name="Elias M."/>
            <person name="Gladyshev V.N."/>
            <person name="Groth M."/>
            <person name="Guda C."/>
            <person name="Hadaegh A."/>
            <person name="Iglesias-Rodriguez M.D."/>
            <person name="Jenkins J."/>
            <person name="Jones B.M."/>
            <person name="Lawson T."/>
            <person name="Leese F."/>
            <person name="Lindquist E."/>
            <person name="Lobanov A."/>
            <person name="Lomsadze A."/>
            <person name="Malik S.B."/>
            <person name="Marsh M.E."/>
            <person name="Mackinder L."/>
            <person name="Mock T."/>
            <person name="Mueller-Roeber B."/>
            <person name="Pagarete A."/>
            <person name="Parker M."/>
            <person name="Probert I."/>
            <person name="Quesneville H."/>
            <person name="Raines C."/>
            <person name="Rensing S.A."/>
            <person name="Riano-Pachon D.M."/>
            <person name="Richier S."/>
            <person name="Rokitta S."/>
            <person name="Shiraiwa Y."/>
            <person name="Soanes D.M."/>
            <person name="van der Giezen M."/>
            <person name="Wahlund T.M."/>
            <person name="Williams B."/>
            <person name="Wilson W."/>
            <person name="Wolfe G."/>
            <person name="Wurch L.L."/>
        </authorList>
    </citation>
    <scope>NUCLEOTIDE SEQUENCE</scope>
</reference>
<dbReference type="Gene3D" id="3.30.70.260">
    <property type="match status" value="1"/>
</dbReference>
<dbReference type="GeneID" id="17279869"/>
<evidence type="ECO:0000313" key="2">
    <source>
        <dbReference type="Proteomes" id="UP000013827"/>
    </source>
</evidence>
<dbReference type="KEGG" id="ehx:EMIHUDRAFT_252867"/>
<dbReference type="AlphaFoldDB" id="A0A0D3KFR0"/>
<keyword evidence="2" id="KW-1185">Reference proteome</keyword>
<reference evidence="1" key="2">
    <citation type="submission" date="2024-10" db="UniProtKB">
        <authorList>
            <consortium name="EnsemblProtists"/>
        </authorList>
    </citation>
    <scope>IDENTIFICATION</scope>
</reference>
<dbReference type="Proteomes" id="UP000013827">
    <property type="component" value="Unassembled WGS sequence"/>
</dbReference>
<accession>A0A0D3KFR0</accession>
<organism evidence="1 2">
    <name type="scientific">Emiliania huxleyi (strain CCMP1516)</name>
    <dbReference type="NCBI Taxonomy" id="280463"/>
    <lineage>
        <taxon>Eukaryota</taxon>
        <taxon>Haptista</taxon>
        <taxon>Haptophyta</taxon>
        <taxon>Prymnesiophyceae</taxon>
        <taxon>Isochrysidales</taxon>
        <taxon>Noelaerhabdaceae</taxon>
        <taxon>Emiliania</taxon>
    </lineage>
</organism>
<dbReference type="PaxDb" id="2903-EOD34595"/>
<dbReference type="HOGENOM" id="CLU_2727562_0_0_1"/>
<dbReference type="InterPro" id="IPR045865">
    <property type="entry name" value="ACT-like_dom_sf"/>
</dbReference>
<sequence>MPRVGTHRLINCHRNVPGVLMKAGCNIFAQQLTTSETVGYMVVDVDVFTSEECMTIIKSLGESIRSRILWAQ</sequence>